<dbReference type="InterPro" id="IPR046341">
    <property type="entry name" value="SET_dom_sf"/>
</dbReference>
<dbReference type="PROSITE" id="PS50280">
    <property type="entry name" value="SET"/>
    <property type="match status" value="1"/>
</dbReference>
<organism evidence="3 4">
    <name type="scientific">Babesia bigemina</name>
    <dbReference type="NCBI Taxonomy" id="5866"/>
    <lineage>
        <taxon>Eukaryota</taxon>
        <taxon>Sar</taxon>
        <taxon>Alveolata</taxon>
        <taxon>Apicomplexa</taxon>
        <taxon>Aconoidasida</taxon>
        <taxon>Piroplasmida</taxon>
        <taxon>Babesiidae</taxon>
        <taxon>Babesia</taxon>
    </lineage>
</organism>
<accession>A0A061DE86</accession>
<sequence>MHGSNENIWSNLSVKDIVEDRNVYPSLDTSYENNRDLHGYICDNHMSLHLVAIVAAYLLLIGATFQGCGCRRCSVFDRGSKRFGLQRKRAHHAAFLSRHNPWNVDVYGISVQKALHAVQEDGSNSTSSELLITGVWNTLAKIDSAASSLEVKSVSRFEYNREAILDTYEAARDADSALTGNSFEGINQQLFTRFDGDDGVERSVVAKQVISPGVEIVKVPQSFVLSLADIRTDLLSNHRLLQQQPPTDNLSHAFLAHIENLKRLNLGQFMREPSIACSSGDETTHDENAIGTHHDEKRHSCGSFDTPAQAGCNSGVETTCNVGVGVHQNGNIASGHYGGEFEGRLSALIASKKLCMLKTLLVADSVLSTGDAITVALENKAYELVYLNRNERELLLLSLGLAGIYQRAIFSFVMRMIHDPVAIPTLPDAEVVRLSWVHHLLTKDMGHLPLLMPVSASNQIQEPIVSHRLRQRLIAVNDVMTAALDPLSVVQDRIDKLSQAHYKVEDTTPLQSGCGPLIVDRKIKAEVAMEEIESELLAFADGKGSTYSTGPFEWNIDDVRSVLTVDERSSFESTEGSDCVDILLAFESYLTGKLQPQLYKHVSPGAWIRAINDVITRRTFTNLFASIVAHNIRTIGDVGHDACDNYTQRSFLHNRAPGIMAKLATDSSSNSSSVGVETGEAYIVPFLDLVNHDSADPNCAIEMDSGGGGGFVLKSLRSIQPGEELKVNYGNLDNNVFLLDYGMLLPLQQDQGVLMEVEPQLITRAAESTGMSELLPRTFPAGLPLEKRDLLLRVNLFEIPSDKGFLSLYNEPYFDGMPVEMYNEFASKFLARQNSQHPSFDDDIDMESIRQEKSQYHPVTGEIFNHGEVTGRKEPMKLVKISAGGVPDERLVCALKICFCRTKKRLQWLEQQDTKYLATSVNSPLDVDIFKAASLVCCEYIKSRYRETIIDDLRKVSHKDLFAANGVTGGSAAPLQKLRECNTVDIPNAVLICHALRAKMPLYRCASYLESIGRDFKSNVVH</sequence>
<evidence type="ECO:0000313" key="3">
    <source>
        <dbReference type="EMBL" id="CDR98064.1"/>
    </source>
</evidence>
<dbReference type="OrthoDB" id="432202at2759"/>
<keyword evidence="4" id="KW-1185">Reference proteome</keyword>
<keyword evidence="1" id="KW-0812">Transmembrane</keyword>
<dbReference type="InterPro" id="IPR050600">
    <property type="entry name" value="SETD3_SETD6_MTase"/>
</dbReference>
<reference evidence="4" key="1">
    <citation type="journal article" date="2014" name="Nucleic Acids Res.">
        <title>The evolutionary dynamics of variant antigen genes in Babesia reveal a history of genomic innovation underlying host-parasite interaction.</title>
        <authorList>
            <person name="Jackson A.P."/>
            <person name="Otto T.D."/>
            <person name="Darby A."/>
            <person name="Ramaprasad A."/>
            <person name="Xia D."/>
            <person name="Echaide I.E."/>
            <person name="Farber M."/>
            <person name="Gahlot S."/>
            <person name="Gamble J."/>
            <person name="Gupta D."/>
            <person name="Gupta Y."/>
            <person name="Jackson L."/>
            <person name="Malandrin L."/>
            <person name="Malas T.B."/>
            <person name="Moussa E."/>
            <person name="Nair M."/>
            <person name="Reid A.J."/>
            <person name="Sanders M."/>
            <person name="Sharma J."/>
            <person name="Tracey A."/>
            <person name="Quail M.A."/>
            <person name="Weir W."/>
            <person name="Wastling J.M."/>
            <person name="Hall N."/>
            <person name="Willadsen P."/>
            <person name="Lingelbach K."/>
            <person name="Shiels B."/>
            <person name="Tait A."/>
            <person name="Berriman M."/>
            <person name="Allred D.R."/>
            <person name="Pain A."/>
        </authorList>
    </citation>
    <scope>NUCLEOTIDE SEQUENCE [LARGE SCALE GENOMIC DNA]</scope>
    <source>
        <strain evidence="4">Bond</strain>
    </source>
</reference>
<dbReference type="STRING" id="5866.A0A061DE86"/>
<dbReference type="OMA" id="PLYRCAS"/>
<dbReference type="Proteomes" id="UP000033188">
    <property type="component" value="Chromosome 5"/>
</dbReference>
<dbReference type="VEuPathDB" id="PiroplasmaDB:BBBOND_0405480"/>
<dbReference type="CDD" id="cd10527">
    <property type="entry name" value="SET_LSMT"/>
    <property type="match status" value="1"/>
</dbReference>
<feature type="transmembrane region" description="Helical" evidence="1">
    <location>
        <begin position="46"/>
        <end position="65"/>
    </location>
</feature>
<dbReference type="InterPro" id="IPR001214">
    <property type="entry name" value="SET_dom"/>
</dbReference>
<evidence type="ECO:0000313" key="4">
    <source>
        <dbReference type="Proteomes" id="UP000033188"/>
    </source>
</evidence>
<dbReference type="SUPFAM" id="SSF82199">
    <property type="entry name" value="SET domain"/>
    <property type="match status" value="1"/>
</dbReference>
<keyword evidence="1" id="KW-1133">Transmembrane helix</keyword>
<dbReference type="KEGG" id="bbig:BBBOND_0405480"/>
<dbReference type="Gene3D" id="3.90.1410.10">
    <property type="entry name" value="set domain protein methyltransferase, domain 1"/>
    <property type="match status" value="1"/>
</dbReference>
<proteinExistence type="predicted"/>
<protein>
    <recommendedName>
        <fullName evidence="2">SET domain-containing protein</fullName>
    </recommendedName>
</protein>
<dbReference type="PANTHER" id="PTHR13271">
    <property type="entry name" value="UNCHARACTERIZED PUTATIVE METHYLTRANSFERASE"/>
    <property type="match status" value="1"/>
</dbReference>
<dbReference type="GO" id="GO:0016279">
    <property type="term" value="F:protein-lysine N-methyltransferase activity"/>
    <property type="evidence" value="ECO:0007669"/>
    <property type="project" value="TreeGrafter"/>
</dbReference>
<dbReference type="RefSeq" id="XP_012770250.1">
    <property type="nucleotide sequence ID" value="XM_012914796.1"/>
</dbReference>
<name>A0A061DE86_BABBI</name>
<feature type="domain" description="SET" evidence="2">
    <location>
        <begin position="485"/>
        <end position="730"/>
    </location>
</feature>
<dbReference type="GeneID" id="24566605"/>
<keyword evidence="1" id="KW-0472">Membrane</keyword>
<dbReference type="AlphaFoldDB" id="A0A061DE86"/>
<evidence type="ECO:0000256" key="1">
    <source>
        <dbReference type="SAM" id="Phobius"/>
    </source>
</evidence>
<gene>
    <name evidence="3" type="ORF">BBBOND_0405480</name>
</gene>
<dbReference type="EMBL" id="LK391711">
    <property type="protein sequence ID" value="CDR98064.1"/>
    <property type="molecule type" value="Genomic_DNA"/>
</dbReference>
<evidence type="ECO:0000259" key="2">
    <source>
        <dbReference type="PROSITE" id="PS50280"/>
    </source>
</evidence>
<dbReference type="Pfam" id="PF00856">
    <property type="entry name" value="SET"/>
    <property type="match status" value="1"/>
</dbReference>